<dbReference type="InterPro" id="IPR006300">
    <property type="entry name" value="FlgB"/>
</dbReference>
<dbReference type="InterPro" id="IPR001444">
    <property type="entry name" value="Flag_bb_rod_N"/>
</dbReference>
<evidence type="ECO:0000313" key="10">
    <source>
        <dbReference type="Proteomes" id="UP000286997"/>
    </source>
</evidence>
<dbReference type="Proteomes" id="UP000286997">
    <property type="component" value="Unassembled WGS sequence"/>
</dbReference>
<comment type="caution">
    <text evidence="9">The sequence shown here is derived from an EMBL/GenBank/DDBJ whole genome shotgun (WGS) entry which is preliminary data.</text>
</comment>
<dbReference type="EMBL" id="SACP01000027">
    <property type="protein sequence ID" value="RVU14714.1"/>
    <property type="molecule type" value="Genomic_DNA"/>
</dbReference>
<evidence type="ECO:0000313" key="9">
    <source>
        <dbReference type="EMBL" id="RVU14714.1"/>
    </source>
</evidence>
<organism evidence="9 10">
    <name type="scientific">Methylobacterium oryzihabitans</name>
    <dbReference type="NCBI Taxonomy" id="2499852"/>
    <lineage>
        <taxon>Bacteria</taxon>
        <taxon>Pseudomonadati</taxon>
        <taxon>Pseudomonadota</taxon>
        <taxon>Alphaproteobacteria</taxon>
        <taxon>Hyphomicrobiales</taxon>
        <taxon>Methylobacteriaceae</taxon>
        <taxon>Methylobacterium</taxon>
    </lineage>
</organism>
<gene>
    <name evidence="9" type="primary">flgB</name>
    <name evidence="9" type="ORF">EOE48_21800</name>
</gene>
<keyword evidence="10" id="KW-1185">Reference proteome</keyword>
<dbReference type="AlphaFoldDB" id="A0A3S2V3R8"/>
<evidence type="ECO:0000256" key="1">
    <source>
        <dbReference type="ARBA" id="ARBA00004117"/>
    </source>
</evidence>
<evidence type="ECO:0000256" key="5">
    <source>
        <dbReference type="ARBA" id="ARBA00024934"/>
    </source>
</evidence>
<proteinExistence type="inferred from homology"/>
<reference evidence="9 10" key="1">
    <citation type="submission" date="2019-01" db="EMBL/GenBank/DDBJ databases">
        <authorList>
            <person name="Chen W.-M."/>
        </authorList>
    </citation>
    <scope>NUCLEOTIDE SEQUENCE [LARGE SCALE GENOMIC DNA]</scope>
    <source>
        <strain evidence="9 10">TER-1</strain>
    </source>
</reference>
<dbReference type="PIRSF" id="PIRSF002889">
    <property type="entry name" value="Rod_FlgB"/>
    <property type="match status" value="1"/>
</dbReference>
<evidence type="ECO:0000256" key="3">
    <source>
        <dbReference type="ARBA" id="ARBA00014376"/>
    </source>
</evidence>
<dbReference type="PANTHER" id="PTHR30435">
    <property type="entry name" value="FLAGELLAR PROTEIN"/>
    <property type="match status" value="1"/>
</dbReference>
<dbReference type="GO" id="GO:0030694">
    <property type="term" value="C:bacterial-type flagellum basal body, rod"/>
    <property type="evidence" value="ECO:0007669"/>
    <property type="project" value="InterPro"/>
</dbReference>
<keyword evidence="9" id="KW-0969">Cilium</keyword>
<evidence type="ECO:0000256" key="7">
    <source>
        <dbReference type="SAM" id="MobiDB-lite"/>
    </source>
</evidence>
<dbReference type="OrthoDB" id="9788334at2"/>
<dbReference type="NCBIfam" id="TIGR01396">
    <property type="entry name" value="FlgB"/>
    <property type="match status" value="1"/>
</dbReference>
<protein>
    <recommendedName>
        <fullName evidence="3 6">Flagellar basal body rod protein FlgB</fullName>
    </recommendedName>
</protein>
<comment type="subcellular location">
    <subcellularLocation>
        <location evidence="1 6">Bacterial flagellum basal body</location>
    </subcellularLocation>
</comment>
<dbReference type="NCBIfam" id="NF004654">
    <property type="entry name" value="PRK06004.1"/>
    <property type="match status" value="1"/>
</dbReference>
<name>A0A3S2V3R8_9HYPH</name>
<evidence type="ECO:0000256" key="2">
    <source>
        <dbReference type="ARBA" id="ARBA00009677"/>
    </source>
</evidence>
<evidence type="ECO:0000259" key="8">
    <source>
        <dbReference type="Pfam" id="PF00460"/>
    </source>
</evidence>
<keyword evidence="4 6" id="KW-0975">Bacterial flagellum</keyword>
<feature type="domain" description="Flagellar basal body rod protein N-terminal" evidence="8">
    <location>
        <begin position="14"/>
        <end position="39"/>
    </location>
</feature>
<feature type="region of interest" description="Disordered" evidence="7">
    <location>
        <begin position="68"/>
        <end position="88"/>
    </location>
</feature>
<dbReference type="RefSeq" id="WP_127732994.1">
    <property type="nucleotide sequence ID" value="NZ_SACP01000027.1"/>
</dbReference>
<comment type="function">
    <text evidence="5 6">Structural component of flagellum, the bacterial motility apparatus. Part of the rod structure of flagellar basal body.</text>
</comment>
<dbReference type="PANTHER" id="PTHR30435:SF12">
    <property type="entry name" value="FLAGELLAR BASAL BODY ROD PROTEIN FLGB"/>
    <property type="match status" value="1"/>
</dbReference>
<evidence type="ECO:0000256" key="6">
    <source>
        <dbReference type="PIRNR" id="PIRNR002889"/>
    </source>
</evidence>
<sequence>MSVTDLPVVAMLRNRMQWSQTRQKVLAENVANADTPGFKARDLRAPRFTPAGELAASGLPGIGVARTSASHLAGGAPRGPGEEREKTRFEVMPSGNAVNLEEEMLKVGDNQADYQLAASLYQKSLQMLRTAVGK</sequence>
<comment type="subunit">
    <text evidence="6">The basal body constitutes a major portion of the flagellar organelle and consists of a number of rings mounted on a central rod.</text>
</comment>
<evidence type="ECO:0000256" key="4">
    <source>
        <dbReference type="ARBA" id="ARBA00023143"/>
    </source>
</evidence>
<comment type="similarity">
    <text evidence="2 6">Belongs to the flagella basal body rod proteins family.</text>
</comment>
<accession>A0A3S2V3R8</accession>
<keyword evidence="9" id="KW-0282">Flagellum</keyword>
<dbReference type="Pfam" id="PF00460">
    <property type="entry name" value="Flg_bb_rod"/>
    <property type="match status" value="1"/>
</dbReference>
<keyword evidence="9" id="KW-0966">Cell projection</keyword>
<dbReference type="GO" id="GO:0071978">
    <property type="term" value="P:bacterial-type flagellum-dependent swarming motility"/>
    <property type="evidence" value="ECO:0007669"/>
    <property type="project" value="TreeGrafter"/>
</dbReference>